<dbReference type="InterPro" id="IPR018060">
    <property type="entry name" value="HTH_AraC"/>
</dbReference>
<dbReference type="GO" id="GO:0000160">
    <property type="term" value="P:phosphorelay signal transduction system"/>
    <property type="evidence" value="ECO:0007669"/>
    <property type="project" value="UniProtKB-KW"/>
</dbReference>
<gene>
    <name evidence="11" type="ORF">SAMN04488500_102336</name>
</gene>
<evidence type="ECO:0000256" key="4">
    <source>
        <dbReference type="ARBA" id="ARBA00023012"/>
    </source>
</evidence>
<keyword evidence="12" id="KW-1185">Reference proteome</keyword>
<evidence type="ECO:0000313" key="11">
    <source>
        <dbReference type="EMBL" id="SMC41738.1"/>
    </source>
</evidence>
<dbReference type="SMART" id="SM00448">
    <property type="entry name" value="REC"/>
    <property type="match status" value="1"/>
</dbReference>
<keyword evidence="5" id="KW-0805">Transcription regulation</keyword>
<feature type="domain" description="HTH araC/xylS-type" evidence="9">
    <location>
        <begin position="145"/>
        <end position="243"/>
    </location>
</feature>
<dbReference type="GO" id="GO:0003700">
    <property type="term" value="F:DNA-binding transcription factor activity"/>
    <property type="evidence" value="ECO:0007669"/>
    <property type="project" value="InterPro"/>
</dbReference>
<dbReference type="Pfam" id="PF00072">
    <property type="entry name" value="Response_reg"/>
    <property type="match status" value="1"/>
</dbReference>
<dbReference type="EMBL" id="FWXI01000002">
    <property type="protein sequence ID" value="SMC41738.1"/>
    <property type="molecule type" value="Genomic_DNA"/>
</dbReference>
<dbReference type="GO" id="GO:0043565">
    <property type="term" value="F:sequence-specific DNA binding"/>
    <property type="evidence" value="ECO:0007669"/>
    <property type="project" value="InterPro"/>
</dbReference>
<keyword evidence="2" id="KW-0963">Cytoplasm</keyword>
<evidence type="ECO:0000256" key="5">
    <source>
        <dbReference type="ARBA" id="ARBA00023015"/>
    </source>
</evidence>
<feature type="domain" description="Response regulatory" evidence="10">
    <location>
        <begin position="5"/>
        <end position="122"/>
    </location>
</feature>
<dbReference type="Pfam" id="PF12833">
    <property type="entry name" value="HTH_18"/>
    <property type="match status" value="1"/>
</dbReference>
<feature type="modified residue" description="4-aspartylphosphate" evidence="8">
    <location>
        <position position="57"/>
    </location>
</feature>
<dbReference type="PANTHER" id="PTHR42713:SF3">
    <property type="entry name" value="TRANSCRIPTIONAL REGULATORY PROTEIN HPTR"/>
    <property type="match status" value="1"/>
</dbReference>
<dbReference type="CDD" id="cd17536">
    <property type="entry name" value="REC_YesN-like"/>
    <property type="match status" value="1"/>
</dbReference>
<dbReference type="SMART" id="SM00342">
    <property type="entry name" value="HTH_ARAC"/>
    <property type="match status" value="1"/>
</dbReference>
<keyword evidence="3 8" id="KW-0597">Phosphoprotein</keyword>
<organism evidence="11 12">
    <name type="scientific">Sporomusa malonica</name>
    <dbReference type="NCBI Taxonomy" id="112901"/>
    <lineage>
        <taxon>Bacteria</taxon>
        <taxon>Bacillati</taxon>
        <taxon>Bacillota</taxon>
        <taxon>Negativicutes</taxon>
        <taxon>Selenomonadales</taxon>
        <taxon>Sporomusaceae</taxon>
        <taxon>Sporomusa</taxon>
    </lineage>
</organism>
<dbReference type="SUPFAM" id="SSF52172">
    <property type="entry name" value="CheY-like"/>
    <property type="match status" value="1"/>
</dbReference>
<dbReference type="InterPro" id="IPR051552">
    <property type="entry name" value="HptR"/>
</dbReference>
<dbReference type="InterPro" id="IPR001789">
    <property type="entry name" value="Sig_transdc_resp-reg_receiver"/>
</dbReference>
<dbReference type="Gene3D" id="1.10.10.60">
    <property type="entry name" value="Homeodomain-like"/>
    <property type="match status" value="2"/>
</dbReference>
<dbReference type="InterPro" id="IPR009057">
    <property type="entry name" value="Homeodomain-like_sf"/>
</dbReference>
<protein>
    <submittedName>
        <fullName evidence="11">Two component transcriptional regulator, AraC family</fullName>
    </submittedName>
</protein>
<evidence type="ECO:0000256" key="3">
    <source>
        <dbReference type="ARBA" id="ARBA00022553"/>
    </source>
</evidence>
<reference evidence="11 12" key="1">
    <citation type="submission" date="2017-04" db="EMBL/GenBank/DDBJ databases">
        <authorList>
            <person name="Afonso C.L."/>
            <person name="Miller P.J."/>
            <person name="Scott M.A."/>
            <person name="Spackman E."/>
            <person name="Goraichik I."/>
            <person name="Dimitrov K.M."/>
            <person name="Suarez D.L."/>
            <person name="Swayne D.E."/>
        </authorList>
    </citation>
    <scope>NUCLEOTIDE SEQUENCE [LARGE SCALE GENOMIC DNA]</scope>
    <source>
        <strain evidence="11 12">DSM 5090</strain>
    </source>
</reference>
<accession>A0A1W1Z1A6</accession>
<evidence type="ECO:0000259" key="9">
    <source>
        <dbReference type="PROSITE" id="PS01124"/>
    </source>
</evidence>
<dbReference type="STRING" id="112901.SAMN04488500_102336"/>
<evidence type="ECO:0000256" key="1">
    <source>
        <dbReference type="ARBA" id="ARBA00004496"/>
    </source>
</evidence>
<dbReference type="RefSeq" id="WP_176215367.1">
    <property type="nucleotide sequence ID" value="NZ_CP155572.1"/>
</dbReference>
<evidence type="ECO:0000259" key="10">
    <source>
        <dbReference type="PROSITE" id="PS50110"/>
    </source>
</evidence>
<name>A0A1W1Z1A6_9FIRM</name>
<evidence type="ECO:0000256" key="6">
    <source>
        <dbReference type="ARBA" id="ARBA00023125"/>
    </source>
</evidence>
<evidence type="ECO:0000256" key="7">
    <source>
        <dbReference type="ARBA" id="ARBA00023163"/>
    </source>
</evidence>
<dbReference type="PRINTS" id="PR00032">
    <property type="entry name" value="HTHARAC"/>
</dbReference>
<evidence type="ECO:0000256" key="2">
    <source>
        <dbReference type="ARBA" id="ARBA00022490"/>
    </source>
</evidence>
<dbReference type="InterPro" id="IPR020449">
    <property type="entry name" value="Tscrpt_reg_AraC-type_HTH"/>
</dbReference>
<evidence type="ECO:0000256" key="8">
    <source>
        <dbReference type="PROSITE-ProRule" id="PRU00169"/>
    </source>
</evidence>
<dbReference type="Gene3D" id="3.40.50.2300">
    <property type="match status" value="1"/>
</dbReference>
<dbReference type="PANTHER" id="PTHR42713">
    <property type="entry name" value="HISTIDINE KINASE-RELATED"/>
    <property type="match status" value="1"/>
</dbReference>
<keyword evidence="7" id="KW-0804">Transcription</keyword>
<dbReference type="InterPro" id="IPR011006">
    <property type="entry name" value="CheY-like_superfamily"/>
</dbReference>
<dbReference type="PROSITE" id="PS50110">
    <property type="entry name" value="RESPONSE_REGULATORY"/>
    <property type="match status" value="1"/>
</dbReference>
<keyword evidence="6" id="KW-0238">DNA-binding</keyword>
<comment type="subcellular location">
    <subcellularLocation>
        <location evidence="1">Cytoplasm</location>
    </subcellularLocation>
</comment>
<keyword evidence="4" id="KW-0902">Two-component regulatory system</keyword>
<dbReference type="SUPFAM" id="SSF46689">
    <property type="entry name" value="Homeodomain-like"/>
    <property type="match status" value="2"/>
</dbReference>
<dbReference type="Proteomes" id="UP000192738">
    <property type="component" value="Unassembled WGS sequence"/>
</dbReference>
<evidence type="ECO:0000313" key="12">
    <source>
        <dbReference type="Proteomes" id="UP000192738"/>
    </source>
</evidence>
<dbReference type="GO" id="GO:0005737">
    <property type="term" value="C:cytoplasm"/>
    <property type="evidence" value="ECO:0007669"/>
    <property type="project" value="UniProtKB-SubCell"/>
</dbReference>
<proteinExistence type="predicted"/>
<dbReference type="AlphaFoldDB" id="A0A1W1Z1A6"/>
<dbReference type="PROSITE" id="PS01124">
    <property type="entry name" value="HTH_ARAC_FAMILY_2"/>
    <property type="match status" value="1"/>
</dbReference>
<sequence length="249" mass="28041">MHDIRVLVADDESTVRTFIQTVINKEKMPVSAFAEAENGVDAVRIARDFKPDLVFLDIRMPGLDGIQVAEILLADESKANVVIVSAYNEFEYARAAFKAGVDDYILKPIRPEEVMEVIKKTAEKCEMVCGNDTNQLSIKTPTLVKAVIDYVEENVSRQLQLRDIARAVFVSPCHLSRTFKYLTGQSIVDYIQEQRLVKASELLTTTDFSITEVAGRVGFNDAAYFATCFKNKIGTTPMQYRKIQEIKNK</sequence>